<evidence type="ECO:0000259" key="5">
    <source>
        <dbReference type="PROSITE" id="PS51883"/>
    </source>
</evidence>
<evidence type="ECO:0000256" key="3">
    <source>
        <dbReference type="ARBA" id="ARBA00023134"/>
    </source>
</evidence>
<sequence length="214" mass="22521">MFCDELKIKVVAGKGGDGCVSFRREKFVPKGGPDGGDGGNGGNIIIKVNPNLNTLSNLANKKIYKAEKGVGGKRKNMHGKSAQNLILEVPKGTIILNEDKSEMLADLNKEGELLTIAKGGKGGMGNARFVSSTHQIPRFAETGEPGEEKEIILELKLVADVGLIGLPSAGKSTLISVISNARPKIAAYHFTTLVPNLGVVNMSGNNSFVVADIP</sequence>
<dbReference type="PANTHER" id="PTHR11702:SF31">
    <property type="entry name" value="MITOCHONDRIAL RIBOSOME-ASSOCIATED GTPASE 2"/>
    <property type="match status" value="1"/>
</dbReference>
<dbReference type="Gene3D" id="2.70.210.12">
    <property type="entry name" value="GTP1/OBG domain"/>
    <property type="match status" value="1"/>
</dbReference>
<dbReference type="GO" id="GO:0000287">
    <property type="term" value="F:magnesium ion binding"/>
    <property type="evidence" value="ECO:0007669"/>
    <property type="project" value="InterPro"/>
</dbReference>
<dbReference type="PROSITE" id="PS51710">
    <property type="entry name" value="G_OBG"/>
    <property type="match status" value="1"/>
</dbReference>
<accession>X0UKD6</accession>
<dbReference type="InterPro" id="IPR036726">
    <property type="entry name" value="GTP1_OBG_dom_sf"/>
</dbReference>
<evidence type="ECO:0008006" key="7">
    <source>
        <dbReference type="Google" id="ProtNLM"/>
    </source>
</evidence>
<dbReference type="InterPro" id="IPR006073">
    <property type="entry name" value="GTP-bd"/>
</dbReference>
<dbReference type="Pfam" id="PF01018">
    <property type="entry name" value="GTP1_OBG"/>
    <property type="match status" value="1"/>
</dbReference>
<dbReference type="InterPro" id="IPR031167">
    <property type="entry name" value="G_OBG"/>
</dbReference>
<gene>
    <name evidence="6" type="ORF">S01H1_45215</name>
</gene>
<dbReference type="PANTHER" id="PTHR11702">
    <property type="entry name" value="DEVELOPMENTALLY REGULATED GTP-BINDING PROTEIN-RELATED"/>
    <property type="match status" value="1"/>
</dbReference>
<dbReference type="PROSITE" id="PS51883">
    <property type="entry name" value="OBG"/>
    <property type="match status" value="1"/>
</dbReference>
<comment type="similarity">
    <text evidence="1">Belongs to the TRAFAC class OBG-HflX-like GTPase superfamily. OBG GTPase family.</text>
</comment>
<keyword evidence="3" id="KW-0342">GTP-binding</keyword>
<dbReference type="InterPro" id="IPR014100">
    <property type="entry name" value="GTP-bd_Obg/CgtA"/>
</dbReference>
<dbReference type="InterPro" id="IPR027417">
    <property type="entry name" value="P-loop_NTPase"/>
</dbReference>
<evidence type="ECO:0000313" key="6">
    <source>
        <dbReference type="EMBL" id="GAF99751.1"/>
    </source>
</evidence>
<dbReference type="AlphaFoldDB" id="X0UKD6"/>
<dbReference type="FunFam" id="2.70.210.12:FF:000001">
    <property type="entry name" value="GTPase Obg"/>
    <property type="match status" value="1"/>
</dbReference>
<evidence type="ECO:0000256" key="1">
    <source>
        <dbReference type="ARBA" id="ARBA00007699"/>
    </source>
</evidence>
<feature type="domain" description="OBG-type G" evidence="4">
    <location>
        <begin position="159"/>
        <end position="214"/>
    </location>
</feature>
<proteinExistence type="inferred from homology"/>
<dbReference type="Pfam" id="PF01926">
    <property type="entry name" value="MMR_HSR1"/>
    <property type="match status" value="1"/>
</dbReference>
<dbReference type="Gene3D" id="3.40.50.300">
    <property type="entry name" value="P-loop containing nucleotide triphosphate hydrolases"/>
    <property type="match status" value="1"/>
</dbReference>
<dbReference type="PRINTS" id="PR00326">
    <property type="entry name" value="GTP1OBG"/>
</dbReference>
<dbReference type="InterPro" id="IPR006169">
    <property type="entry name" value="GTP1_OBG_dom"/>
</dbReference>
<feature type="non-terminal residue" evidence="6">
    <location>
        <position position="214"/>
    </location>
</feature>
<name>X0UKD6_9ZZZZ</name>
<comment type="caution">
    <text evidence="6">The sequence shown here is derived from an EMBL/GenBank/DDBJ whole genome shotgun (WGS) entry which is preliminary data.</text>
</comment>
<organism evidence="6">
    <name type="scientific">marine sediment metagenome</name>
    <dbReference type="NCBI Taxonomy" id="412755"/>
    <lineage>
        <taxon>unclassified sequences</taxon>
        <taxon>metagenomes</taxon>
        <taxon>ecological metagenomes</taxon>
    </lineage>
</organism>
<dbReference type="SUPFAM" id="SSF52540">
    <property type="entry name" value="P-loop containing nucleoside triphosphate hydrolases"/>
    <property type="match status" value="1"/>
</dbReference>
<reference evidence="6" key="1">
    <citation type="journal article" date="2014" name="Front. Microbiol.">
        <title>High frequency of phylogenetically diverse reductive dehalogenase-homologous genes in deep subseafloor sedimentary metagenomes.</title>
        <authorList>
            <person name="Kawai M."/>
            <person name="Futagami T."/>
            <person name="Toyoda A."/>
            <person name="Takaki Y."/>
            <person name="Nishi S."/>
            <person name="Hori S."/>
            <person name="Arai W."/>
            <person name="Tsubouchi T."/>
            <person name="Morono Y."/>
            <person name="Uchiyama I."/>
            <person name="Ito T."/>
            <person name="Fujiyama A."/>
            <person name="Inagaki F."/>
            <person name="Takami H."/>
        </authorList>
    </citation>
    <scope>NUCLEOTIDE SEQUENCE</scope>
    <source>
        <strain evidence="6">Expedition CK06-06</strain>
    </source>
</reference>
<protein>
    <recommendedName>
        <fullName evidence="7">Obg domain-containing protein</fullName>
    </recommendedName>
</protein>
<dbReference type="GO" id="GO:0003924">
    <property type="term" value="F:GTPase activity"/>
    <property type="evidence" value="ECO:0007669"/>
    <property type="project" value="InterPro"/>
</dbReference>
<dbReference type="NCBIfam" id="NF008956">
    <property type="entry name" value="PRK12299.1"/>
    <property type="match status" value="1"/>
</dbReference>
<dbReference type="EMBL" id="BARS01028876">
    <property type="protein sequence ID" value="GAF99751.1"/>
    <property type="molecule type" value="Genomic_DNA"/>
</dbReference>
<evidence type="ECO:0000256" key="2">
    <source>
        <dbReference type="ARBA" id="ARBA00022741"/>
    </source>
</evidence>
<keyword evidence="2" id="KW-0547">Nucleotide-binding</keyword>
<dbReference type="InterPro" id="IPR045086">
    <property type="entry name" value="OBG_GTPase"/>
</dbReference>
<dbReference type="SUPFAM" id="SSF82051">
    <property type="entry name" value="Obg GTP-binding protein N-terminal domain"/>
    <property type="match status" value="1"/>
</dbReference>
<evidence type="ECO:0000259" key="4">
    <source>
        <dbReference type="PROSITE" id="PS51710"/>
    </source>
</evidence>
<dbReference type="GO" id="GO:0005525">
    <property type="term" value="F:GTP binding"/>
    <property type="evidence" value="ECO:0007669"/>
    <property type="project" value="UniProtKB-KW"/>
</dbReference>
<feature type="domain" description="Obg" evidence="5">
    <location>
        <begin position="1"/>
        <end position="158"/>
    </location>
</feature>
<dbReference type="NCBIfam" id="TIGR02729">
    <property type="entry name" value="Obg_CgtA"/>
    <property type="match status" value="1"/>
</dbReference>